<dbReference type="InterPro" id="IPR050678">
    <property type="entry name" value="DNA_Partitioning_ATPase"/>
</dbReference>
<dbReference type="SUPFAM" id="SSF52540">
    <property type="entry name" value="P-loop containing nucleoside triphosphate hydrolases"/>
    <property type="match status" value="1"/>
</dbReference>
<dbReference type="InterPro" id="IPR025669">
    <property type="entry name" value="AAA_dom"/>
</dbReference>
<proteinExistence type="predicted"/>
<keyword evidence="3" id="KW-1185">Reference proteome</keyword>
<accession>A0A7G9B6G7</accession>
<evidence type="ECO:0000313" key="3">
    <source>
        <dbReference type="Proteomes" id="UP000515960"/>
    </source>
</evidence>
<dbReference type="Proteomes" id="UP000515960">
    <property type="component" value="Chromosome"/>
</dbReference>
<gene>
    <name evidence="2" type="ORF">H8790_03725</name>
</gene>
<dbReference type="Gene3D" id="3.40.50.300">
    <property type="entry name" value="P-loop containing nucleotide triphosphate hydrolases"/>
    <property type="match status" value="1"/>
</dbReference>
<dbReference type="Pfam" id="PF13614">
    <property type="entry name" value="AAA_31"/>
    <property type="match status" value="1"/>
</dbReference>
<dbReference type="AlphaFoldDB" id="A0A7G9B6G7"/>
<dbReference type="InterPro" id="IPR027417">
    <property type="entry name" value="P-loop_NTPase"/>
</dbReference>
<reference evidence="2 3" key="1">
    <citation type="submission" date="2020-08" db="EMBL/GenBank/DDBJ databases">
        <authorList>
            <person name="Liu C."/>
            <person name="Sun Q."/>
        </authorList>
    </citation>
    <scope>NUCLEOTIDE SEQUENCE [LARGE SCALE GENOMIC DNA]</scope>
    <source>
        <strain evidence="2 3">NSJ-62</strain>
    </source>
</reference>
<organism evidence="2 3">
    <name type="scientific">Oscillibacter hominis</name>
    <dbReference type="NCBI Taxonomy" id="2763056"/>
    <lineage>
        <taxon>Bacteria</taxon>
        <taxon>Bacillati</taxon>
        <taxon>Bacillota</taxon>
        <taxon>Clostridia</taxon>
        <taxon>Eubacteriales</taxon>
        <taxon>Oscillospiraceae</taxon>
        <taxon>Oscillibacter</taxon>
    </lineage>
</organism>
<dbReference type="PANTHER" id="PTHR13696">
    <property type="entry name" value="P-LOOP CONTAINING NUCLEOSIDE TRIPHOSPHATE HYDROLASE"/>
    <property type="match status" value="1"/>
</dbReference>
<protein>
    <submittedName>
        <fullName evidence="2">AAA family ATPase</fullName>
    </submittedName>
</protein>
<dbReference type="EMBL" id="CP060490">
    <property type="protein sequence ID" value="QNL45148.1"/>
    <property type="molecule type" value="Genomic_DNA"/>
</dbReference>
<name>A0A7G9B6G7_9FIRM</name>
<dbReference type="KEGG" id="ohi:H8790_03725"/>
<dbReference type="PANTHER" id="PTHR13696:SF52">
    <property type="entry name" value="PARA FAMILY PROTEIN CT_582"/>
    <property type="match status" value="1"/>
</dbReference>
<dbReference type="RefSeq" id="WP_187333620.1">
    <property type="nucleotide sequence ID" value="NZ_CP060490.1"/>
</dbReference>
<evidence type="ECO:0000259" key="1">
    <source>
        <dbReference type="Pfam" id="PF13614"/>
    </source>
</evidence>
<evidence type="ECO:0000313" key="2">
    <source>
        <dbReference type="EMBL" id="QNL45148.1"/>
    </source>
</evidence>
<feature type="domain" description="AAA" evidence="1">
    <location>
        <begin position="4"/>
        <end position="155"/>
    </location>
</feature>
<sequence>MSYKTVILFNHKGGVSKTLTTFNLAWMLTMKEKKVLIVDADPQCNMSALFLGDDFDDYYTREETKNMNVKDALRVAFESRPEPIKEIECFPSSNNTNLFLLPGHMDLSEFEPSLSLAMNSNNAMTALQNLPGALSQLTKLCAEKYGVDYVFIDGTASNARFSVTSGLTGLEMLETA</sequence>
<dbReference type="CDD" id="cd02042">
    <property type="entry name" value="ParAB_family"/>
    <property type="match status" value="1"/>
</dbReference>